<evidence type="ECO:0000256" key="3">
    <source>
        <dbReference type="ARBA" id="ARBA00011291"/>
    </source>
</evidence>
<dbReference type="GO" id="GO:0031966">
    <property type="term" value="C:mitochondrial membrane"/>
    <property type="evidence" value="ECO:0007669"/>
    <property type="project" value="UniProtKB-SubCell"/>
</dbReference>
<dbReference type="CTD" id="4509"/>
<evidence type="ECO:0000313" key="14">
    <source>
        <dbReference type="EMBL" id="AMQ67233.1"/>
    </source>
</evidence>
<evidence type="ECO:0000256" key="13">
    <source>
        <dbReference type="SAM" id="Phobius"/>
    </source>
</evidence>
<dbReference type="InterPro" id="IPR001421">
    <property type="entry name" value="ATP8_metazoa"/>
</dbReference>
<keyword evidence="10 12" id="KW-0496">Mitochondrion</keyword>
<evidence type="ECO:0000256" key="9">
    <source>
        <dbReference type="ARBA" id="ARBA00023065"/>
    </source>
</evidence>
<dbReference type="GeneID" id="27214641"/>
<organism evidence="14">
    <name type="scientific">Lerema accius</name>
    <dbReference type="NCBI Taxonomy" id="691651"/>
    <lineage>
        <taxon>Eukaryota</taxon>
        <taxon>Metazoa</taxon>
        <taxon>Ecdysozoa</taxon>
        <taxon>Arthropoda</taxon>
        <taxon>Hexapoda</taxon>
        <taxon>Insecta</taxon>
        <taxon>Pterygota</taxon>
        <taxon>Neoptera</taxon>
        <taxon>Endopterygota</taxon>
        <taxon>Lepidoptera</taxon>
        <taxon>Glossata</taxon>
        <taxon>Ditrysia</taxon>
        <taxon>Hesperioidea</taxon>
        <taxon>Hesperiidae</taxon>
        <taxon>Hesperiinae</taxon>
        <taxon>Hesperiini</taxon>
        <taxon>Lerema</taxon>
    </lineage>
</organism>
<reference evidence="14" key="1">
    <citation type="journal article" date="2016" name="PeerJ">
        <title>The complete mitochondrial genome of Lerema accius and its phylogenetic implications.</title>
        <authorList>
            <person name="Cong Q."/>
            <person name="Grishin N.V."/>
        </authorList>
    </citation>
    <scope>NUCLEOTIDE SEQUENCE</scope>
</reference>
<keyword evidence="4 12" id="KW-0813">Transport</keyword>
<keyword evidence="11 13" id="KW-0472">Membrane</keyword>
<evidence type="ECO:0000256" key="11">
    <source>
        <dbReference type="ARBA" id="ARBA00023136"/>
    </source>
</evidence>
<comment type="subunit">
    <text evidence="3">F-type ATPases have 2 components, CF(1) - the catalytic core - and CF(0) - the membrane proton channel.</text>
</comment>
<dbReference type="RefSeq" id="YP_009242837.1">
    <property type="nucleotide sequence ID" value="NC_029826.1"/>
</dbReference>
<proteinExistence type="inferred from homology"/>
<evidence type="ECO:0000256" key="7">
    <source>
        <dbReference type="ARBA" id="ARBA00022781"/>
    </source>
</evidence>
<keyword evidence="5 12" id="KW-0138">CF(0)</keyword>
<geneLocation type="mitochondrion" evidence="14"/>
<dbReference type="GO" id="GO:0045259">
    <property type="term" value="C:proton-transporting ATP synthase complex"/>
    <property type="evidence" value="ECO:0007669"/>
    <property type="project" value="UniProtKB-KW"/>
</dbReference>
<evidence type="ECO:0000256" key="12">
    <source>
        <dbReference type="RuleBase" id="RU003661"/>
    </source>
</evidence>
<keyword evidence="8 13" id="KW-1133">Transmembrane helix</keyword>
<sequence length="57" mass="7253">MPQMMPINWIFSFIIFIMIFITFNILNYYIFNMKINMKNKQKKIINKINLKKNYWKW</sequence>
<protein>
    <recommendedName>
        <fullName evidence="12">ATP synthase complex subunit 8</fullName>
    </recommendedName>
</protein>
<evidence type="ECO:0000256" key="1">
    <source>
        <dbReference type="ARBA" id="ARBA00004304"/>
    </source>
</evidence>
<keyword evidence="7 12" id="KW-0375">Hydrogen ion transport</keyword>
<name>A0A142F376_9NEOP</name>
<evidence type="ECO:0000256" key="4">
    <source>
        <dbReference type="ARBA" id="ARBA00022448"/>
    </source>
</evidence>
<feature type="transmembrane region" description="Helical" evidence="13">
    <location>
        <begin position="6"/>
        <end position="31"/>
    </location>
</feature>
<gene>
    <name evidence="14" type="primary">ATP8</name>
</gene>
<evidence type="ECO:0000256" key="2">
    <source>
        <dbReference type="ARBA" id="ARBA00008892"/>
    </source>
</evidence>
<evidence type="ECO:0000256" key="10">
    <source>
        <dbReference type="ARBA" id="ARBA00023128"/>
    </source>
</evidence>
<evidence type="ECO:0000256" key="8">
    <source>
        <dbReference type="ARBA" id="ARBA00022989"/>
    </source>
</evidence>
<evidence type="ECO:0000256" key="6">
    <source>
        <dbReference type="ARBA" id="ARBA00022692"/>
    </source>
</evidence>
<dbReference type="Pfam" id="PF00895">
    <property type="entry name" value="ATP-synt_8"/>
    <property type="match status" value="1"/>
</dbReference>
<dbReference type="EMBL" id="KT598278">
    <property type="protein sequence ID" value="AMQ67233.1"/>
    <property type="molecule type" value="Genomic_DNA"/>
</dbReference>
<accession>A0A142F376</accession>
<dbReference type="AlphaFoldDB" id="A0A142F376"/>
<keyword evidence="6 12" id="KW-0812">Transmembrane</keyword>
<dbReference type="GO" id="GO:0015986">
    <property type="term" value="P:proton motive force-driven ATP synthesis"/>
    <property type="evidence" value="ECO:0007669"/>
    <property type="project" value="InterPro"/>
</dbReference>
<comment type="subcellular location">
    <subcellularLocation>
        <location evidence="1 12">Mitochondrion membrane</location>
        <topology evidence="1 12">Single-pass membrane protein</topology>
    </subcellularLocation>
</comment>
<dbReference type="GO" id="GO:0015078">
    <property type="term" value="F:proton transmembrane transporter activity"/>
    <property type="evidence" value="ECO:0007669"/>
    <property type="project" value="InterPro"/>
</dbReference>
<comment type="similarity">
    <text evidence="2 12">Belongs to the ATPase protein 8 family.</text>
</comment>
<keyword evidence="9 12" id="KW-0406">Ion transport</keyword>
<evidence type="ECO:0000256" key="5">
    <source>
        <dbReference type="ARBA" id="ARBA00022547"/>
    </source>
</evidence>